<evidence type="ECO:0000256" key="5">
    <source>
        <dbReference type="ARBA" id="ARBA00023125"/>
    </source>
</evidence>
<evidence type="ECO:0000256" key="1">
    <source>
        <dbReference type="ARBA" id="ARBA00004049"/>
    </source>
</evidence>
<feature type="compositionally biased region" description="Low complexity" evidence="9">
    <location>
        <begin position="194"/>
        <end position="209"/>
    </location>
</feature>
<accession>A0AA39QVQ5</accession>
<feature type="compositionally biased region" description="Pro residues" evidence="9">
    <location>
        <begin position="1"/>
        <end position="12"/>
    </location>
</feature>
<keyword evidence="4" id="KW-0805">Transcription regulation</keyword>
<reference evidence="11" key="1">
    <citation type="submission" date="2023-03" db="EMBL/GenBank/DDBJ databases">
        <title>Complete genome of Cladonia borealis.</title>
        <authorList>
            <person name="Park H."/>
        </authorList>
    </citation>
    <scope>NUCLEOTIDE SEQUENCE</scope>
    <source>
        <strain evidence="11">ANT050790</strain>
    </source>
</reference>
<evidence type="ECO:0000256" key="9">
    <source>
        <dbReference type="SAM" id="MobiDB-lite"/>
    </source>
</evidence>
<protein>
    <recommendedName>
        <fullName evidence="8">Putative transcription factor kapC</fullName>
    </recommendedName>
</protein>
<evidence type="ECO:0000256" key="4">
    <source>
        <dbReference type="ARBA" id="ARBA00023015"/>
    </source>
</evidence>
<keyword evidence="5" id="KW-0238">DNA-binding</keyword>
<evidence type="ECO:0000259" key="10">
    <source>
        <dbReference type="PROSITE" id="PS00036"/>
    </source>
</evidence>
<feature type="compositionally biased region" description="Low complexity" evidence="9">
    <location>
        <begin position="98"/>
        <end position="108"/>
    </location>
</feature>
<evidence type="ECO:0000313" key="12">
    <source>
        <dbReference type="Proteomes" id="UP001166286"/>
    </source>
</evidence>
<dbReference type="SMART" id="SM00338">
    <property type="entry name" value="BRLZ"/>
    <property type="match status" value="1"/>
</dbReference>
<keyword evidence="12" id="KW-1185">Reference proteome</keyword>
<evidence type="ECO:0000256" key="8">
    <source>
        <dbReference type="ARBA" id="ARBA00044067"/>
    </source>
</evidence>
<dbReference type="Gene3D" id="1.20.5.170">
    <property type="match status" value="1"/>
</dbReference>
<evidence type="ECO:0000256" key="7">
    <source>
        <dbReference type="ARBA" id="ARBA00023242"/>
    </source>
</evidence>
<dbReference type="GO" id="GO:0090575">
    <property type="term" value="C:RNA polymerase II transcription regulator complex"/>
    <property type="evidence" value="ECO:0007669"/>
    <property type="project" value="TreeGrafter"/>
</dbReference>
<keyword evidence="6" id="KW-0804">Transcription</keyword>
<keyword evidence="7" id="KW-0539">Nucleus</keyword>
<feature type="region of interest" description="Disordered" evidence="9">
    <location>
        <begin position="160"/>
        <end position="255"/>
    </location>
</feature>
<dbReference type="GO" id="GO:0000976">
    <property type="term" value="F:transcription cis-regulatory region binding"/>
    <property type="evidence" value="ECO:0007669"/>
    <property type="project" value="InterPro"/>
</dbReference>
<feature type="domain" description="BZIP" evidence="10">
    <location>
        <begin position="97"/>
        <end position="112"/>
    </location>
</feature>
<feature type="compositionally biased region" description="Basic and acidic residues" evidence="9">
    <location>
        <begin position="83"/>
        <end position="95"/>
    </location>
</feature>
<dbReference type="InterPro" id="IPR004827">
    <property type="entry name" value="bZIP"/>
</dbReference>
<dbReference type="Proteomes" id="UP001166286">
    <property type="component" value="Unassembled WGS sequence"/>
</dbReference>
<proteinExistence type="inferred from homology"/>
<dbReference type="PROSITE" id="PS00036">
    <property type="entry name" value="BZIP_BASIC"/>
    <property type="match status" value="1"/>
</dbReference>
<feature type="region of interest" description="Disordered" evidence="9">
    <location>
        <begin position="1"/>
        <end position="117"/>
    </location>
</feature>
<evidence type="ECO:0000256" key="3">
    <source>
        <dbReference type="ARBA" id="ARBA00007163"/>
    </source>
</evidence>
<evidence type="ECO:0000256" key="6">
    <source>
        <dbReference type="ARBA" id="ARBA00023163"/>
    </source>
</evidence>
<gene>
    <name evidence="11" type="ORF">JMJ35_009007</name>
</gene>
<dbReference type="GO" id="GO:0001228">
    <property type="term" value="F:DNA-binding transcription activator activity, RNA polymerase II-specific"/>
    <property type="evidence" value="ECO:0007669"/>
    <property type="project" value="TreeGrafter"/>
</dbReference>
<evidence type="ECO:0000313" key="11">
    <source>
        <dbReference type="EMBL" id="KAK0508731.1"/>
    </source>
</evidence>
<organism evidence="11 12">
    <name type="scientific">Cladonia borealis</name>
    <dbReference type="NCBI Taxonomy" id="184061"/>
    <lineage>
        <taxon>Eukaryota</taxon>
        <taxon>Fungi</taxon>
        <taxon>Dikarya</taxon>
        <taxon>Ascomycota</taxon>
        <taxon>Pezizomycotina</taxon>
        <taxon>Lecanoromycetes</taxon>
        <taxon>OSLEUM clade</taxon>
        <taxon>Lecanoromycetidae</taxon>
        <taxon>Lecanorales</taxon>
        <taxon>Lecanorineae</taxon>
        <taxon>Cladoniaceae</taxon>
        <taxon>Cladonia</taxon>
    </lineage>
</organism>
<name>A0AA39QVQ5_9LECA</name>
<comment type="caution">
    <text evidence="11">The sequence shown here is derived from an EMBL/GenBank/DDBJ whole genome shotgun (WGS) entry which is preliminary data.</text>
</comment>
<comment type="subcellular location">
    <subcellularLocation>
        <location evidence="2">Nucleus</location>
    </subcellularLocation>
</comment>
<dbReference type="InterPro" id="IPR050936">
    <property type="entry name" value="AP-1-like"/>
</dbReference>
<dbReference type="SUPFAM" id="SSF57959">
    <property type="entry name" value="Leucine zipper domain"/>
    <property type="match status" value="1"/>
</dbReference>
<dbReference type="EMBL" id="JAFEKC020000020">
    <property type="protein sequence ID" value="KAK0508731.1"/>
    <property type="molecule type" value="Genomic_DNA"/>
</dbReference>
<comment type="function">
    <text evidence="1">Putative transcription factor.</text>
</comment>
<dbReference type="Pfam" id="PF00170">
    <property type="entry name" value="bZIP_1"/>
    <property type="match status" value="1"/>
</dbReference>
<evidence type="ECO:0000256" key="2">
    <source>
        <dbReference type="ARBA" id="ARBA00004123"/>
    </source>
</evidence>
<dbReference type="PANTHER" id="PTHR40621:SF11">
    <property type="entry name" value="TRANSCRIPTION FACTOR KAPC-RELATED"/>
    <property type="match status" value="1"/>
</dbReference>
<dbReference type="PANTHER" id="PTHR40621">
    <property type="entry name" value="TRANSCRIPTION FACTOR KAPC-RELATED"/>
    <property type="match status" value="1"/>
</dbReference>
<dbReference type="AlphaFoldDB" id="A0AA39QVQ5"/>
<comment type="similarity">
    <text evidence="3">Belongs to the bZIP family.</text>
</comment>
<sequence length="255" mass="27560">MQPNLAPAPQPMRGPGQQDNATESALREQLLAQVQNHHLPPHRPEHQLSHTANPHHHNIDPAIAGSGIMNAGAGDSGGDENGSDGRKSGKRELSTSKRAAQNRAAQRAFRQRKEGHIKSLETQVREFNNLSESYKALQTENYQLRDYIILLQSRLLESQGEYPQPSSNVDIPNPPSSSGPSTQQVPAPTAPMGSSAVSQLQASAAQAVADMSGSRHQEDSPYTRNVNNKRPRVSDEPELRPAAGPTHAEGRPVAV</sequence>
<dbReference type="InterPro" id="IPR046347">
    <property type="entry name" value="bZIP_sf"/>
</dbReference>